<evidence type="ECO:0000259" key="3">
    <source>
        <dbReference type="PROSITE" id="PS51390"/>
    </source>
</evidence>
<reference evidence="4 5" key="1">
    <citation type="submission" date="2022-12" db="EMBL/GenBank/DDBJ databases">
        <title>Chromosome-level genome of Tegillarca granosa.</title>
        <authorList>
            <person name="Kim J."/>
        </authorList>
    </citation>
    <scope>NUCLEOTIDE SEQUENCE [LARGE SCALE GENOMIC DNA]</scope>
    <source>
        <strain evidence="4">Teg-2019</strain>
        <tissue evidence="4">Adductor muscle</tissue>
    </source>
</reference>
<dbReference type="PANTHER" id="PTHR19441:SF30">
    <property type="entry name" value="ELAFIN"/>
    <property type="match status" value="1"/>
</dbReference>
<feature type="domain" description="WAP" evidence="3">
    <location>
        <begin position="365"/>
        <end position="419"/>
    </location>
</feature>
<dbReference type="InterPro" id="IPR050514">
    <property type="entry name" value="WAP_four-disulfide_core"/>
</dbReference>
<evidence type="ECO:0000313" key="5">
    <source>
        <dbReference type="Proteomes" id="UP001217089"/>
    </source>
</evidence>
<dbReference type="PROSITE" id="PS51390">
    <property type="entry name" value="WAP"/>
    <property type="match status" value="4"/>
</dbReference>
<dbReference type="EMBL" id="JARBDR010000246">
    <property type="protein sequence ID" value="KAJ8317718.1"/>
    <property type="molecule type" value="Genomic_DNA"/>
</dbReference>
<dbReference type="InterPro" id="IPR008197">
    <property type="entry name" value="WAP_dom"/>
</dbReference>
<dbReference type="Gene3D" id="4.10.75.10">
    <property type="entry name" value="Elafin-like"/>
    <property type="match status" value="1"/>
</dbReference>
<proteinExistence type="predicted"/>
<comment type="caution">
    <text evidence="4">The sequence shown here is derived from an EMBL/GenBank/DDBJ whole genome shotgun (WGS) entry which is preliminary data.</text>
</comment>
<protein>
    <recommendedName>
        <fullName evidence="3">WAP domain-containing protein</fullName>
    </recommendedName>
</protein>
<feature type="domain" description="WAP" evidence="3">
    <location>
        <begin position="46"/>
        <end position="98"/>
    </location>
</feature>
<keyword evidence="2" id="KW-1015">Disulfide bond</keyword>
<dbReference type="SMART" id="SM00217">
    <property type="entry name" value="WAP"/>
    <property type="match status" value="3"/>
</dbReference>
<evidence type="ECO:0000256" key="2">
    <source>
        <dbReference type="ARBA" id="ARBA00023157"/>
    </source>
</evidence>
<evidence type="ECO:0000313" key="4">
    <source>
        <dbReference type="EMBL" id="KAJ8317718.1"/>
    </source>
</evidence>
<organism evidence="4 5">
    <name type="scientific">Tegillarca granosa</name>
    <name type="common">Malaysian cockle</name>
    <name type="synonym">Anadara granosa</name>
    <dbReference type="NCBI Taxonomy" id="220873"/>
    <lineage>
        <taxon>Eukaryota</taxon>
        <taxon>Metazoa</taxon>
        <taxon>Spiralia</taxon>
        <taxon>Lophotrochozoa</taxon>
        <taxon>Mollusca</taxon>
        <taxon>Bivalvia</taxon>
        <taxon>Autobranchia</taxon>
        <taxon>Pteriomorphia</taxon>
        <taxon>Arcoida</taxon>
        <taxon>Arcoidea</taxon>
        <taxon>Arcidae</taxon>
        <taxon>Tegillarca</taxon>
    </lineage>
</organism>
<feature type="domain" description="WAP" evidence="3">
    <location>
        <begin position="274"/>
        <end position="316"/>
    </location>
</feature>
<dbReference type="InterPro" id="IPR036645">
    <property type="entry name" value="Elafin-like_sf"/>
</dbReference>
<feature type="domain" description="WAP" evidence="3">
    <location>
        <begin position="213"/>
        <end position="268"/>
    </location>
</feature>
<dbReference type="SUPFAM" id="SSF57256">
    <property type="entry name" value="Elafin-like"/>
    <property type="match status" value="1"/>
</dbReference>
<evidence type="ECO:0000256" key="1">
    <source>
        <dbReference type="ARBA" id="ARBA00022729"/>
    </source>
</evidence>
<keyword evidence="5" id="KW-1185">Reference proteome</keyword>
<sequence length="421" mass="47040">MSLKSIAMSLENISCIMVSTGFVTVLLIGTVSAVYNPIKYPPKPPVTPVVGYCNPNWTPVPCPAIPLRHECDNNQDCAGLLDKCCKDDCGNRICSARGIIPTKPPVIPVGYCNAIRRTIACPLILLRPECDSNQDCRGRFEICCKDDCGHRVCRARDIIPTKPPVNPIGYCNANWRPVPCPKIPLRHECDRNQDCRRPFETCCKDDCGNRICKRQTPTIPVRRCPNSKPVLCLHKRLPKHQCNTDLDCERNQFCCESSCGTRVCRSRSLAIPFCESRPSICPRFLQTSHQCHSDSDCRVGSKCCRDSCGTQVCQADRIVPSCPRLNIHTDIMCFKGRDLCYRNSDCRRGEICCKNGCNYNVCQRKTEKPGRCPVSIGGSRPLSVCRPRSNPRCQNDYDCRGIQKCCSDICGNSFCSDPVVL</sequence>
<dbReference type="Proteomes" id="UP001217089">
    <property type="component" value="Unassembled WGS sequence"/>
</dbReference>
<accession>A0ABQ9FK92</accession>
<name>A0ABQ9FK92_TEGGR</name>
<gene>
    <name evidence="4" type="ORF">KUTeg_005622</name>
</gene>
<dbReference type="PANTHER" id="PTHR19441">
    <property type="entry name" value="WHEY ACDIC PROTEIN WAP"/>
    <property type="match status" value="1"/>
</dbReference>
<keyword evidence="1" id="KW-0732">Signal</keyword>
<dbReference type="Pfam" id="PF00095">
    <property type="entry name" value="WAP"/>
    <property type="match status" value="3"/>
</dbReference>